<evidence type="ECO:0000313" key="7">
    <source>
        <dbReference type="EMBL" id="KNY26827.1"/>
    </source>
</evidence>
<comment type="subcellular location">
    <subcellularLocation>
        <location evidence="1">Cell membrane</location>
        <topology evidence="1">Multi-pass membrane protein</topology>
    </subcellularLocation>
</comment>
<dbReference type="RefSeq" id="WP_036947065.1">
    <property type="nucleotide sequence ID" value="NZ_KN050764.1"/>
</dbReference>
<gene>
    <name evidence="7" type="ORF">Bccel_2092</name>
</gene>
<evidence type="ECO:0000256" key="5">
    <source>
        <dbReference type="ARBA" id="ARBA00023136"/>
    </source>
</evidence>
<evidence type="ECO:0000256" key="4">
    <source>
        <dbReference type="ARBA" id="ARBA00022989"/>
    </source>
</evidence>
<evidence type="ECO:0000256" key="6">
    <source>
        <dbReference type="SAM" id="Phobius"/>
    </source>
</evidence>
<feature type="transmembrane region" description="Helical" evidence="6">
    <location>
        <begin position="401"/>
        <end position="422"/>
    </location>
</feature>
<feature type="transmembrane region" description="Helical" evidence="6">
    <location>
        <begin position="311"/>
        <end position="331"/>
    </location>
</feature>
<accession>A0A0L6JN80</accession>
<evidence type="ECO:0000256" key="2">
    <source>
        <dbReference type="ARBA" id="ARBA00022475"/>
    </source>
</evidence>
<feature type="transmembrane region" description="Helical" evidence="6">
    <location>
        <begin position="379"/>
        <end position="395"/>
    </location>
</feature>
<organism evidence="7 8">
    <name type="scientific">Pseudobacteroides cellulosolvens ATCC 35603 = DSM 2933</name>
    <dbReference type="NCBI Taxonomy" id="398512"/>
    <lineage>
        <taxon>Bacteria</taxon>
        <taxon>Bacillati</taxon>
        <taxon>Bacillota</taxon>
        <taxon>Clostridia</taxon>
        <taxon>Eubacteriales</taxon>
        <taxon>Oscillospiraceae</taxon>
        <taxon>Pseudobacteroides</taxon>
    </lineage>
</organism>
<feature type="transmembrane region" description="Helical" evidence="6">
    <location>
        <begin position="129"/>
        <end position="150"/>
    </location>
</feature>
<dbReference type="AlphaFoldDB" id="A0A0L6JN80"/>
<dbReference type="STRING" id="398512.Bccel_2092"/>
<protein>
    <submittedName>
        <fullName evidence="7">Polysaccharide biosynthesis protein</fullName>
    </submittedName>
</protein>
<evidence type="ECO:0000256" key="1">
    <source>
        <dbReference type="ARBA" id="ARBA00004651"/>
    </source>
</evidence>
<feature type="transmembrane region" description="Helical" evidence="6">
    <location>
        <begin position="343"/>
        <end position="367"/>
    </location>
</feature>
<feature type="transmembrane region" description="Helical" evidence="6">
    <location>
        <begin position="443"/>
        <end position="463"/>
    </location>
</feature>
<feature type="transmembrane region" description="Helical" evidence="6">
    <location>
        <begin position="86"/>
        <end position="109"/>
    </location>
</feature>
<keyword evidence="4 6" id="KW-1133">Transmembrane helix</keyword>
<feature type="transmembrane region" description="Helical" evidence="6">
    <location>
        <begin position="7"/>
        <end position="33"/>
    </location>
</feature>
<dbReference type="OrthoDB" id="3224024at2"/>
<dbReference type="InterPro" id="IPR002797">
    <property type="entry name" value="Polysacc_synth"/>
</dbReference>
<feature type="transmembrane region" description="Helical" evidence="6">
    <location>
        <begin position="183"/>
        <end position="199"/>
    </location>
</feature>
<dbReference type="PANTHER" id="PTHR30250">
    <property type="entry name" value="PST FAMILY PREDICTED COLANIC ACID TRANSPORTER"/>
    <property type="match status" value="1"/>
</dbReference>
<keyword evidence="3 6" id="KW-0812">Transmembrane</keyword>
<feature type="transmembrane region" description="Helical" evidence="6">
    <location>
        <begin position="53"/>
        <end position="74"/>
    </location>
</feature>
<evidence type="ECO:0000313" key="8">
    <source>
        <dbReference type="Proteomes" id="UP000036923"/>
    </source>
</evidence>
<dbReference type="eggNOG" id="COG2244">
    <property type="taxonomic scope" value="Bacteria"/>
</dbReference>
<comment type="caution">
    <text evidence="7">The sequence shown here is derived from an EMBL/GenBank/DDBJ whole genome shotgun (WGS) entry which is preliminary data.</text>
</comment>
<feature type="transmembrane region" description="Helical" evidence="6">
    <location>
        <begin position="157"/>
        <end position="177"/>
    </location>
</feature>
<dbReference type="PANTHER" id="PTHR30250:SF26">
    <property type="entry name" value="PSMA PROTEIN"/>
    <property type="match status" value="1"/>
</dbReference>
<keyword evidence="2" id="KW-1003">Cell membrane</keyword>
<feature type="transmembrane region" description="Helical" evidence="6">
    <location>
        <begin position="469"/>
        <end position="489"/>
    </location>
</feature>
<sequence>MNNKKRLMINLIASFIAFTVQMGISFLLTPYIVRRLGSEAFGFISLANDFVNYASLMTLALNAMASRFIAINLFRDDKKSANEYYNSTFFANIFLVSLLLSVAIILTVYLERIVEIPANLVSEVKLTFAIVFINFGISIFTSMYTIGFFIRNRLDKSSVIAIKSTLLKAVVIIFLYLCFKPKIIFAVLAVLLASIYSLIKNIEFQNKNLPEVVLDKKYFKISKIKELLAVGIWNVITKLSQILTSGLDLLMSNVLIGATQMGVLSIAKTVPNVIILLNSTLANIFNPDLTKLYALKQKQELVGQIKISMKFISMTTAISNATLIAFGYEFFSLWVPTQDAGLIQVLSILTVVNSCITGPLQPIYSIITIANRVKTSSKVMLVYGVVNCLITLFAVKYTSLGLYAIAGVSLIGSLVVSIFFYLPFGAKCLELEWYAFFPDIGRSIIAFLVIIISGVLFNSLVNITSWMQLVFYGCTSAGIGSLINIFVVLDKKERVFFKNIVINKLKEVKK</sequence>
<name>A0A0L6JN80_9FIRM</name>
<dbReference type="GO" id="GO:0005886">
    <property type="term" value="C:plasma membrane"/>
    <property type="evidence" value="ECO:0007669"/>
    <property type="project" value="UniProtKB-SubCell"/>
</dbReference>
<proteinExistence type="predicted"/>
<dbReference type="Pfam" id="PF01943">
    <property type="entry name" value="Polysacc_synt"/>
    <property type="match status" value="1"/>
</dbReference>
<dbReference type="EMBL" id="LGTC01000001">
    <property type="protein sequence ID" value="KNY26827.1"/>
    <property type="molecule type" value="Genomic_DNA"/>
</dbReference>
<evidence type="ECO:0000256" key="3">
    <source>
        <dbReference type="ARBA" id="ARBA00022692"/>
    </source>
</evidence>
<dbReference type="Proteomes" id="UP000036923">
    <property type="component" value="Unassembled WGS sequence"/>
</dbReference>
<keyword evidence="8" id="KW-1185">Reference proteome</keyword>
<keyword evidence="5 6" id="KW-0472">Membrane</keyword>
<dbReference type="InterPro" id="IPR050833">
    <property type="entry name" value="Poly_Biosynth_Transport"/>
</dbReference>
<reference evidence="8" key="1">
    <citation type="submission" date="2015-07" db="EMBL/GenBank/DDBJ databases">
        <title>Near-Complete Genome Sequence of the Cellulolytic Bacterium Bacteroides (Pseudobacteroides) cellulosolvens ATCC 35603.</title>
        <authorList>
            <person name="Dassa B."/>
            <person name="Utturkar S.M."/>
            <person name="Klingeman D.M."/>
            <person name="Hurt R.A."/>
            <person name="Keller M."/>
            <person name="Xu J."/>
            <person name="Reddy Y.H.K."/>
            <person name="Borovok I."/>
            <person name="Grinberg I.R."/>
            <person name="Lamed R."/>
            <person name="Zhivin O."/>
            <person name="Bayer E.A."/>
            <person name="Brown S.D."/>
        </authorList>
    </citation>
    <scope>NUCLEOTIDE SEQUENCE [LARGE SCALE GENOMIC DNA]</scope>
    <source>
        <strain evidence="8">DSM 2933</strain>
    </source>
</reference>